<evidence type="ECO:0000256" key="2">
    <source>
        <dbReference type="PROSITE-ProRule" id="PRU00252"/>
    </source>
</evidence>
<dbReference type="Proteomes" id="UP001305498">
    <property type="component" value="Chromosome"/>
</dbReference>
<dbReference type="SUPFAM" id="SSF50249">
    <property type="entry name" value="Nucleic acid-binding proteins"/>
    <property type="match status" value="1"/>
</dbReference>
<evidence type="ECO:0000313" key="4">
    <source>
        <dbReference type="EMBL" id="WOF21949.1"/>
    </source>
</evidence>
<dbReference type="RefSeq" id="WP_317138425.1">
    <property type="nucleotide sequence ID" value="NZ_CP118157.1"/>
</dbReference>
<evidence type="ECO:0000313" key="5">
    <source>
        <dbReference type="Proteomes" id="UP001305498"/>
    </source>
</evidence>
<dbReference type="GO" id="GO:0003697">
    <property type="term" value="F:single-stranded DNA binding"/>
    <property type="evidence" value="ECO:0007669"/>
    <property type="project" value="InterPro"/>
</dbReference>
<gene>
    <name evidence="4" type="ORF">N8K70_11205</name>
</gene>
<name>A0AA97FGA6_9MICO</name>
<dbReference type="EMBL" id="CP118157">
    <property type="protein sequence ID" value="WOF21949.1"/>
    <property type="molecule type" value="Genomic_DNA"/>
</dbReference>
<dbReference type="Gene3D" id="2.40.50.140">
    <property type="entry name" value="Nucleic acid-binding proteins"/>
    <property type="match status" value="1"/>
</dbReference>
<reference evidence="4 5" key="1">
    <citation type="submission" date="2023-02" db="EMBL/GenBank/DDBJ databases">
        <title>Microbacterium betulae sp. nov., isolated from birch wood.</title>
        <authorList>
            <person name="Pasciak M."/>
            <person name="Pawlik K.J."/>
            <person name="Martynowski D."/>
            <person name="Laczmanski L."/>
            <person name="Ciekot J."/>
            <person name="Szponar B."/>
            <person name="Wojcik-Fatla A."/>
            <person name="Mackiewicz B."/>
            <person name="Farian E."/>
            <person name="Cholewa G."/>
            <person name="Cholewa A."/>
            <person name="Dutkiewicz J."/>
        </authorList>
    </citation>
    <scope>NUCLEOTIDE SEQUENCE [LARGE SCALE GENOMIC DNA]</scope>
    <source>
        <strain evidence="4 5">AB</strain>
    </source>
</reference>
<protein>
    <submittedName>
        <fullName evidence="4">Single-stranded DNA-binding protein</fullName>
    </submittedName>
</protein>
<accession>A0AA97FGA6</accession>
<dbReference type="KEGG" id="mbet:N8K70_11205"/>
<evidence type="ECO:0000256" key="1">
    <source>
        <dbReference type="ARBA" id="ARBA00023125"/>
    </source>
</evidence>
<organism evidence="4 5">
    <name type="scientific">Microbacterium betulae</name>
    <dbReference type="NCBI Taxonomy" id="2981139"/>
    <lineage>
        <taxon>Bacteria</taxon>
        <taxon>Bacillati</taxon>
        <taxon>Actinomycetota</taxon>
        <taxon>Actinomycetes</taxon>
        <taxon>Micrococcales</taxon>
        <taxon>Microbacteriaceae</taxon>
        <taxon>Microbacterium</taxon>
    </lineage>
</organism>
<evidence type="ECO:0000256" key="3">
    <source>
        <dbReference type="SAM" id="MobiDB-lite"/>
    </source>
</evidence>
<dbReference type="PROSITE" id="PS50935">
    <property type="entry name" value="SSB"/>
    <property type="match status" value="1"/>
</dbReference>
<sequence>MALHTQESVSGFIASDPQLTYTERGDARFYAKIGQEHYRKEPDGSFTQTETTFHDLVAFKKTAERAHDRLAKGDKFVAEGYTREYDRATPEGEVVKADEFVAKKLGHDLARTSYEVDRTRRQPATTQEPVVQAAGAAHRESSGAAPTLGL</sequence>
<keyword evidence="5" id="KW-1185">Reference proteome</keyword>
<dbReference type="Pfam" id="PF00436">
    <property type="entry name" value="SSB"/>
    <property type="match status" value="1"/>
</dbReference>
<dbReference type="CDD" id="cd04496">
    <property type="entry name" value="SSB_OBF"/>
    <property type="match status" value="1"/>
</dbReference>
<dbReference type="AlphaFoldDB" id="A0AA97FGA6"/>
<dbReference type="InterPro" id="IPR012340">
    <property type="entry name" value="NA-bd_OB-fold"/>
</dbReference>
<keyword evidence="1 2" id="KW-0238">DNA-binding</keyword>
<proteinExistence type="predicted"/>
<feature type="region of interest" description="Disordered" evidence="3">
    <location>
        <begin position="116"/>
        <end position="150"/>
    </location>
</feature>
<dbReference type="InterPro" id="IPR000424">
    <property type="entry name" value="Primosome_PriB/ssb"/>
</dbReference>